<organism evidence="1 2">
    <name type="scientific">Symbiodinium necroappetens</name>
    <dbReference type="NCBI Taxonomy" id="1628268"/>
    <lineage>
        <taxon>Eukaryota</taxon>
        <taxon>Sar</taxon>
        <taxon>Alveolata</taxon>
        <taxon>Dinophyceae</taxon>
        <taxon>Suessiales</taxon>
        <taxon>Symbiodiniaceae</taxon>
        <taxon>Symbiodinium</taxon>
    </lineage>
</organism>
<proteinExistence type="predicted"/>
<comment type="caution">
    <text evidence="1">The sequence shown here is derived from an EMBL/GenBank/DDBJ whole genome shotgun (WGS) entry which is preliminary data.</text>
</comment>
<accession>A0A812TV51</accession>
<evidence type="ECO:0000313" key="1">
    <source>
        <dbReference type="EMBL" id="CAE7539716.1"/>
    </source>
</evidence>
<protein>
    <submittedName>
        <fullName evidence="1">UGT80B1 protein</fullName>
    </submittedName>
</protein>
<sequence>VELAKQNVACIVLAAGQPEEELARQDVEKVQQFEEQGLMKILDGPVPFCDLFPQVDAAILHGGLGVTSEALKAGIPVITSGILLMDQRFWAARLYEKKCGSKAIPVDALAKDISTSGPPVWVGS</sequence>
<dbReference type="PANTHER" id="PTHR48050">
    <property type="entry name" value="STEROL 3-BETA-GLUCOSYLTRANSFERASE"/>
    <property type="match status" value="1"/>
</dbReference>
<reference evidence="1" key="1">
    <citation type="submission" date="2021-02" db="EMBL/GenBank/DDBJ databases">
        <authorList>
            <person name="Dougan E. K."/>
            <person name="Rhodes N."/>
            <person name="Thang M."/>
            <person name="Chan C."/>
        </authorList>
    </citation>
    <scope>NUCLEOTIDE SEQUENCE</scope>
</reference>
<dbReference type="PANTHER" id="PTHR48050:SF13">
    <property type="entry name" value="STEROL 3-BETA-GLUCOSYLTRANSFERASE UGT80A2"/>
    <property type="match status" value="1"/>
</dbReference>
<dbReference type="Gene3D" id="3.40.50.2000">
    <property type="entry name" value="Glycogen Phosphorylase B"/>
    <property type="match status" value="1"/>
</dbReference>
<dbReference type="EMBL" id="CAJNJA010025235">
    <property type="protein sequence ID" value="CAE7539716.1"/>
    <property type="molecule type" value="Genomic_DNA"/>
</dbReference>
<keyword evidence="2" id="KW-1185">Reference proteome</keyword>
<dbReference type="AlphaFoldDB" id="A0A812TV51"/>
<evidence type="ECO:0000313" key="2">
    <source>
        <dbReference type="Proteomes" id="UP000601435"/>
    </source>
</evidence>
<dbReference type="InterPro" id="IPR050426">
    <property type="entry name" value="Glycosyltransferase_28"/>
</dbReference>
<dbReference type="SUPFAM" id="SSF53756">
    <property type="entry name" value="UDP-Glycosyltransferase/glycogen phosphorylase"/>
    <property type="match status" value="1"/>
</dbReference>
<name>A0A812TV51_9DINO</name>
<gene>
    <name evidence="1" type="primary">UGT80B1</name>
    <name evidence="1" type="ORF">SNEC2469_LOCUS15537</name>
</gene>
<dbReference type="OrthoDB" id="415978at2759"/>
<feature type="non-terminal residue" evidence="1">
    <location>
        <position position="1"/>
    </location>
</feature>
<dbReference type="Proteomes" id="UP000601435">
    <property type="component" value="Unassembled WGS sequence"/>
</dbReference>